<organism evidence="2 3">
    <name type="scientific">Georgenia muralis</name>
    <dbReference type="NCBI Taxonomy" id="154117"/>
    <lineage>
        <taxon>Bacteria</taxon>
        <taxon>Bacillati</taxon>
        <taxon>Actinomycetota</taxon>
        <taxon>Actinomycetes</taxon>
        <taxon>Micrococcales</taxon>
        <taxon>Bogoriellaceae</taxon>
        <taxon>Georgenia</taxon>
    </lineage>
</organism>
<name>A0A3N4ZXW8_9MICO</name>
<sequence length="464" mass="48886">MAGTEAETAADRRPAEAALPGGRPAWLPDLLWSLLLVVMAVGLTVAGVVNGPTISGVDEHTHLDYAWKIAQGELPYAGSELSDYVLDEWACRGQDNLEDALPSCADATNDVVGPEAYPGRGENYNFWHPPGYYAVTAVLATAIENLPLGVTFTTGARLTGALWLATAVVAMYLVLRQWHVRRWMSASGAAVVMGVPSIAHASSTVNNDAPAALIGVAALWILTRAFLHHRTGWVLPTTVAVLAASVKLMSTVAILVAVGVVALTAVPALRERRFADAARRLAVAVGPVVGVALVAGGWSALQAGRGEPGWVNPISGVNTAEITGLPFDEWAPTLTSAFGLVRDFYLQPALNSLVLGAVVALLALLLTASPFVNVAFYDRGRPERMLGWAALLGALAVPILVQGQELFRGGEYFPRVSSRYAVTLLPMTVAAILLVAQSRRFQIATAVVAAGTYLVVLLGFTGLI</sequence>
<dbReference type="EMBL" id="RKRA01000001">
    <property type="protein sequence ID" value="RPF25905.1"/>
    <property type="molecule type" value="Genomic_DNA"/>
</dbReference>
<proteinExistence type="predicted"/>
<comment type="caution">
    <text evidence="2">The sequence shown here is derived from an EMBL/GenBank/DDBJ whole genome shotgun (WGS) entry which is preliminary data.</text>
</comment>
<accession>A0A3N4ZXW8</accession>
<evidence type="ECO:0000313" key="3">
    <source>
        <dbReference type="Proteomes" id="UP000280726"/>
    </source>
</evidence>
<dbReference type="RefSeq" id="WP_123914023.1">
    <property type="nucleotide sequence ID" value="NZ_RKRA01000001.1"/>
</dbReference>
<feature type="transmembrane region" description="Helical" evidence="1">
    <location>
        <begin position="30"/>
        <end position="49"/>
    </location>
</feature>
<dbReference type="Proteomes" id="UP000280726">
    <property type="component" value="Unassembled WGS sequence"/>
</dbReference>
<feature type="transmembrane region" description="Helical" evidence="1">
    <location>
        <begin position="130"/>
        <end position="150"/>
    </location>
</feature>
<feature type="transmembrane region" description="Helical" evidence="1">
    <location>
        <begin position="209"/>
        <end position="227"/>
    </location>
</feature>
<evidence type="ECO:0000313" key="2">
    <source>
        <dbReference type="EMBL" id="RPF25905.1"/>
    </source>
</evidence>
<protein>
    <recommendedName>
        <fullName evidence="4">Dolichyl-phosphate-mannose-protein mannosyltransferase</fullName>
    </recommendedName>
</protein>
<evidence type="ECO:0008006" key="4">
    <source>
        <dbReference type="Google" id="ProtNLM"/>
    </source>
</evidence>
<feature type="transmembrane region" description="Helical" evidence="1">
    <location>
        <begin position="443"/>
        <end position="463"/>
    </location>
</feature>
<feature type="transmembrane region" description="Helical" evidence="1">
    <location>
        <begin position="419"/>
        <end position="436"/>
    </location>
</feature>
<feature type="transmembrane region" description="Helical" evidence="1">
    <location>
        <begin position="353"/>
        <end position="376"/>
    </location>
</feature>
<evidence type="ECO:0000256" key="1">
    <source>
        <dbReference type="SAM" id="Phobius"/>
    </source>
</evidence>
<keyword evidence="1" id="KW-1133">Transmembrane helix</keyword>
<keyword evidence="1" id="KW-0812">Transmembrane</keyword>
<feature type="transmembrane region" description="Helical" evidence="1">
    <location>
        <begin position="156"/>
        <end position="175"/>
    </location>
</feature>
<keyword evidence="3" id="KW-1185">Reference proteome</keyword>
<feature type="transmembrane region" description="Helical" evidence="1">
    <location>
        <begin position="388"/>
        <end position="407"/>
    </location>
</feature>
<keyword evidence="1" id="KW-0472">Membrane</keyword>
<dbReference type="OrthoDB" id="3260849at2"/>
<gene>
    <name evidence="2" type="ORF">EDD32_0319</name>
</gene>
<feature type="transmembrane region" description="Helical" evidence="1">
    <location>
        <begin position="239"/>
        <end position="269"/>
    </location>
</feature>
<feature type="transmembrane region" description="Helical" evidence="1">
    <location>
        <begin position="281"/>
        <end position="301"/>
    </location>
</feature>
<dbReference type="AlphaFoldDB" id="A0A3N4ZXW8"/>
<reference evidence="2 3" key="1">
    <citation type="submission" date="2018-11" db="EMBL/GenBank/DDBJ databases">
        <title>Sequencing the genomes of 1000 actinobacteria strains.</title>
        <authorList>
            <person name="Klenk H.-P."/>
        </authorList>
    </citation>
    <scope>NUCLEOTIDE SEQUENCE [LARGE SCALE GENOMIC DNA]</scope>
    <source>
        <strain evidence="2 3">DSM 14418</strain>
    </source>
</reference>